<keyword evidence="1" id="KW-1277">Toxin-antitoxin system</keyword>
<dbReference type="Pfam" id="PF05016">
    <property type="entry name" value="ParE_toxin"/>
    <property type="match status" value="1"/>
</dbReference>
<accession>A0A8T4L7J9</accession>
<proteinExistence type="predicted"/>
<dbReference type="InterPro" id="IPR035093">
    <property type="entry name" value="RelE/ParE_toxin_dom_sf"/>
</dbReference>
<dbReference type="Proteomes" id="UP000678237">
    <property type="component" value="Unassembled WGS sequence"/>
</dbReference>
<reference evidence="2" key="1">
    <citation type="submission" date="2021-03" db="EMBL/GenBank/DDBJ databases">
        <authorList>
            <person name="Jaffe A."/>
        </authorList>
    </citation>
    <scope>NUCLEOTIDE SEQUENCE</scope>
    <source>
        <strain evidence="2">RIFCSPLOWO2_01_FULL_58_19</strain>
    </source>
</reference>
<organism evidence="2 3">
    <name type="scientific">Candidatus Iainarchaeum sp</name>
    <dbReference type="NCBI Taxonomy" id="3101447"/>
    <lineage>
        <taxon>Archaea</taxon>
        <taxon>Candidatus Iainarchaeota</taxon>
        <taxon>Candidatus Iainarchaeia</taxon>
        <taxon>Candidatus Iainarchaeales</taxon>
        <taxon>Candidatus Iainarchaeaceae</taxon>
        <taxon>Candidatus Iainarchaeum</taxon>
    </lineage>
</organism>
<dbReference type="SUPFAM" id="SSF143011">
    <property type="entry name" value="RelE-like"/>
    <property type="match status" value="1"/>
</dbReference>
<dbReference type="InterPro" id="IPR007712">
    <property type="entry name" value="RelE/ParE_toxin"/>
</dbReference>
<name>A0A8T4L7J9_9ARCH</name>
<protein>
    <submittedName>
        <fullName evidence="2">Type II toxin-antitoxin system RelE/ParE family toxin</fullName>
    </submittedName>
</protein>
<comment type="caution">
    <text evidence="2">The sequence shown here is derived from an EMBL/GenBank/DDBJ whole genome shotgun (WGS) entry which is preliminary data.</text>
</comment>
<evidence type="ECO:0000313" key="2">
    <source>
        <dbReference type="EMBL" id="MBS3063233.1"/>
    </source>
</evidence>
<evidence type="ECO:0000313" key="3">
    <source>
        <dbReference type="Proteomes" id="UP000678237"/>
    </source>
</evidence>
<evidence type="ECO:0000256" key="1">
    <source>
        <dbReference type="ARBA" id="ARBA00022649"/>
    </source>
</evidence>
<dbReference type="EMBL" id="JAGVWE010000004">
    <property type="protein sequence ID" value="MBS3063233.1"/>
    <property type="molecule type" value="Genomic_DNA"/>
</dbReference>
<gene>
    <name evidence="2" type="ORF">J4203_05130</name>
</gene>
<dbReference type="Gene3D" id="3.30.2310.20">
    <property type="entry name" value="RelE-like"/>
    <property type="match status" value="1"/>
</dbReference>
<dbReference type="AlphaFoldDB" id="A0A8T4L7J9"/>
<sequence length="86" mass="10248">MYFLESSKRLDKIIAKMAKRDPIQYAALQKKIRQILEDPHRFKPLHAPLQHLRRVHIYGSFVLTYTIAESRKAVVLEDYTHHDQAY</sequence>
<reference evidence="2" key="2">
    <citation type="submission" date="2021-05" db="EMBL/GenBank/DDBJ databases">
        <title>Protein family content uncovers lineage relationships and bacterial pathway maintenance mechanisms in DPANN archaea.</title>
        <authorList>
            <person name="Castelle C.J."/>
            <person name="Meheust R."/>
            <person name="Jaffe A.L."/>
            <person name="Seitz K."/>
            <person name="Gong X."/>
            <person name="Baker B.J."/>
            <person name="Banfield J.F."/>
        </authorList>
    </citation>
    <scope>NUCLEOTIDE SEQUENCE</scope>
    <source>
        <strain evidence="2">RIFCSPLOWO2_01_FULL_58_19</strain>
    </source>
</reference>